<feature type="transmembrane region" description="Helical" evidence="1">
    <location>
        <begin position="94"/>
        <end position="112"/>
    </location>
</feature>
<dbReference type="Proteomes" id="UP000009102">
    <property type="component" value="Chromosome"/>
</dbReference>
<dbReference type="KEGG" id="hna:Hneap_0927"/>
<dbReference type="RefSeq" id="WP_012823805.1">
    <property type="nucleotide sequence ID" value="NC_013422.1"/>
</dbReference>
<protein>
    <recommendedName>
        <fullName evidence="4">Transmembrane protein</fullName>
    </recommendedName>
</protein>
<reference evidence="2 3" key="1">
    <citation type="submission" date="2009-10" db="EMBL/GenBank/DDBJ databases">
        <title>Complete sequence of Halothiobacillus neapolitanus c2.</title>
        <authorList>
            <consortium name="US DOE Joint Genome Institute"/>
            <person name="Lucas S."/>
            <person name="Copeland A."/>
            <person name="Lapidus A."/>
            <person name="Glavina del Rio T."/>
            <person name="Tice H."/>
            <person name="Bruce D."/>
            <person name="Goodwin L."/>
            <person name="Pitluck S."/>
            <person name="Davenport K."/>
            <person name="Brettin T."/>
            <person name="Detter J.C."/>
            <person name="Han C."/>
            <person name="Tapia R."/>
            <person name="Larimer F."/>
            <person name="Land M."/>
            <person name="Hauser L."/>
            <person name="Kyrpides N."/>
            <person name="Mikhailova N."/>
            <person name="Kerfeld C."/>
            <person name="Cannon G."/>
            <person name="Heinhort S."/>
        </authorList>
    </citation>
    <scope>NUCLEOTIDE SEQUENCE [LARGE SCALE GENOMIC DNA]</scope>
    <source>
        <strain evidence="3">ATCC 23641 / c2</strain>
    </source>
</reference>
<evidence type="ECO:0000313" key="3">
    <source>
        <dbReference type="Proteomes" id="UP000009102"/>
    </source>
</evidence>
<dbReference type="STRING" id="555778.Hneap_0927"/>
<keyword evidence="1" id="KW-1133">Transmembrane helix</keyword>
<organism evidence="2 3">
    <name type="scientific">Halothiobacillus neapolitanus (strain ATCC 23641 / DSM 15147 / CIP 104769 / NCIMB 8539 / c2)</name>
    <name type="common">Thiobacillus neapolitanus</name>
    <dbReference type="NCBI Taxonomy" id="555778"/>
    <lineage>
        <taxon>Bacteria</taxon>
        <taxon>Pseudomonadati</taxon>
        <taxon>Pseudomonadota</taxon>
        <taxon>Gammaproteobacteria</taxon>
        <taxon>Chromatiales</taxon>
        <taxon>Halothiobacillaceae</taxon>
        <taxon>Halothiobacillus</taxon>
    </lineage>
</organism>
<keyword evidence="1" id="KW-0472">Membrane</keyword>
<evidence type="ECO:0000313" key="2">
    <source>
        <dbReference type="EMBL" id="ACX95769.1"/>
    </source>
</evidence>
<sequence>MNEFDIENQDDQKIASADSSRRAAKWFNYGTIVAAIIPVPLFIFWTGLSMLIYALNKHHPNPMVGNYTQKAAYRFYGVAGASVAVAVFFPPHIIYYLVVWAIAALILIPASLRDIYLINHDAWHDVVIEPHKPFADLESI</sequence>
<feature type="transmembrane region" description="Helical" evidence="1">
    <location>
        <begin position="26"/>
        <end position="51"/>
    </location>
</feature>
<dbReference type="AlphaFoldDB" id="D0KZ96"/>
<keyword evidence="1" id="KW-0812">Transmembrane</keyword>
<evidence type="ECO:0008006" key="4">
    <source>
        <dbReference type="Google" id="ProtNLM"/>
    </source>
</evidence>
<keyword evidence="3" id="KW-1185">Reference proteome</keyword>
<proteinExistence type="predicted"/>
<dbReference type="eggNOG" id="ENOG5032X2N">
    <property type="taxonomic scope" value="Bacteria"/>
</dbReference>
<dbReference type="HOGENOM" id="CLU_154519_0_0_6"/>
<name>D0KZ96_HALNC</name>
<gene>
    <name evidence="2" type="ordered locus">Hneap_0927</name>
</gene>
<evidence type="ECO:0000256" key="1">
    <source>
        <dbReference type="SAM" id="Phobius"/>
    </source>
</evidence>
<dbReference type="EMBL" id="CP001801">
    <property type="protein sequence ID" value="ACX95769.1"/>
    <property type="molecule type" value="Genomic_DNA"/>
</dbReference>
<accession>D0KZ96</accession>
<feature type="transmembrane region" description="Helical" evidence="1">
    <location>
        <begin position="71"/>
        <end position="88"/>
    </location>
</feature>